<evidence type="ECO:0000313" key="2">
    <source>
        <dbReference type="EMBL" id="MFD1372451.1"/>
    </source>
</evidence>
<reference evidence="3" key="1">
    <citation type="journal article" date="2019" name="Int. J. Syst. Evol. Microbiol.">
        <title>The Global Catalogue of Microorganisms (GCM) 10K type strain sequencing project: providing services to taxonomists for standard genome sequencing and annotation.</title>
        <authorList>
            <consortium name="The Broad Institute Genomics Platform"/>
            <consortium name="The Broad Institute Genome Sequencing Center for Infectious Disease"/>
            <person name="Wu L."/>
            <person name="Ma J."/>
        </authorList>
    </citation>
    <scope>NUCLEOTIDE SEQUENCE [LARGE SCALE GENOMIC DNA]</scope>
    <source>
        <strain evidence="3">CCM 7526</strain>
    </source>
</reference>
<accession>A0ABW4AP87</accession>
<evidence type="ECO:0000313" key="3">
    <source>
        <dbReference type="Proteomes" id="UP001597183"/>
    </source>
</evidence>
<dbReference type="Proteomes" id="UP001597183">
    <property type="component" value="Unassembled WGS sequence"/>
</dbReference>
<dbReference type="EMBL" id="JBHTMK010000055">
    <property type="protein sequence ID" value="MFD1372451.1"/>
    <property type="molecule type" value="Genomic_DNA"/>
</dbReference>
<comment type="caution">
    <text evidence="2">The sequence shown here is derived from an EMBL/GenBank/DDBJ whole genome shotgun (WGS) entry which is preliminary data.</text>
</comment>
<name>A0ABW4AP87_9ACTN</name>
<proteinExistence type="predicted"/>
<feature type="region of interest" description="Disordered" evidence="1">
    <location>
        <begin position="15"/>
        <end position="49"/>
    </location>
</feature>
<feature type="region of interest" description="Disordered" evidence="1">
    <location>
        <begin position="63"/>
        <end position="99"/>
    </location>
</feature>
<organism evidence="2 3">
    <name type="scientific">Actinoplanes sichuanensis</name>
    <dbReference type="NCBI Taxonomy" id="512349"/>
    <lineage>
        <taxon>Bacteria</taxon>
        <taxon>Bacillati</taxon>
        <taxon>Actinomycetota</taxon>
        <taxon>Actinomycetes</taxon>
        <taxon>Micromonosporales</taxon>
        <taxon>Micromonosporaceae</taxon>
        <taxon>Actinoplanes</taxon>
    </lineage>
</organism>
<protein>
    <submittedName>
        <fullName evidence="2">Uncharacterized protein</fullName>
    </submittedName>
</protein>
<dbReference type="RefSeq" id="WP_317796118.1">
    <property type="nucleotide sequence ID" value="NZ_AP028461.1"/>
</dbReference>
<gene>
    <name evidence="2" type="ORF">ACFQ5G_44610</name>
</gene>
<evidence type="ECO:0000256" key="1">
    <source>
        <dbReference type="SAM" id="MobiDB-lite"/>
    </source>
</evidence>
<sequence>MLTCRVLGPVEIEVDGRPVPVRGPAPPAPGHRAGRRSGAPRQPPANPKSSLFFYVSRLRAGFGADREALVRNTPPRTGPGSPSCASSPRRSGRPATRGR</sequence>
<keyword evidence="3" id="KW-1185">Reference proteome</keyword>
<feature type="compositionally biased region" description="Basic residues" evidence="1">
    <location>
        <begin position="90"/>
        <end position="99"/>
    </location>
</feature>